<dbReference type="InterPro" id="IPR045679">
    <property type="entry name" value="DUF6199"/>
</dbReference>
<keyword evidence="1" id="KW-1133">Transmembrane helix</keyword>
<accession>A0ABS4H6F5</accession>
<keyword evidence="4" id="KW-1185">Reference proteome</keyword>
<protein>
    <recommendedName>
        <fullName evidence="2">DUF6199 domain-containing protein</fullName>
    </recommendedName>
</protein>
<dbReference type="RefSeq" id="WP_209851860.1">
    <property type="nucleotide sequence ID" value="NZ_CBCRVE010000004.1"/>
</dbReference>
<dbReference type="Proteomes" id="UP001519273">
    <property type="component" value="Unassembled WGS sequence"/>
</dbReference>
<evidence type="ECO:0000256" key="1">
    <source>
        <dbReference type="SAM" id="Phobius"/>
    </source>
</evidence>
<feature type="domain" description="DUF6199" evidence="2">
    <location>
        <begin position="9"/>
        <end position="67"/>
    </location>
</feature>
<keyword evidence="1" id="KW-0472">Membrane</keyword>
<evidence type="ECO:0000259" key="2">
    <source>
        <dbReference type="Pfam" id="PF19701"/>
    </source>
</evidence>
<name>A0ABS4H6F5_9BACL</name>
<organism evidence="3 4">
    <name type="scientific">Paenibacillus sediminis</name>
    <dbReference type="NCBI Taxonomy" id="664909"/>
    <lineage>
        <taxon>Bacteria</taxon>
        <taxon>Bacillati</taxon>
        <taxon>Bacillota</taxon>
        <taxon>Bacilli</taxon>
        <taxon>Bacillales</taxon>
        <taxon>Paenibacillaceae</taxon>
        <taxon>Paenibacillus</taxon>
    </lineage>
</organism>
<feature type="transmembrane region" description="Helical" evidence="1">
    <location>
        <begin position="52"/>
        <end position="73"/>
    </location>
</feature>
<dbReference type="EMBL" id="JAGGKP010000010">
    <property type="protein sequence ID" value="MBP1938061.1"/>
    <property type="molecule type" value="Genomic_DNA"/>
</dbReference>
<gene>
    <name evidence="3" type="ORF">J2Z20_002979</name>
</gene>
<comment type="caution">
    <text evidence="3">The sequence shown here is derived from an EMBL/GenBank/DDBJ whole genome shotgun (WGS) entry which is preliminary data.</text>
</comment>
<dbReference type="Pfam" id="PF19701">
    <property type="entry name" value="DUF6199"/>
    <property type="match status" value="1"/>
</dbReference>
<sequence>MARLMLIFIGIIFVAVGLLSRLKPTFGWNMNEGWKVKGDSEPSYAYIEVRKFSGFICIVVGSFFLVFGILTLFL</sequence>
<reference evidence="3 4" key="1">
    <citation type="submission" date="2021-03" db="EMBL/GenBank/DDBJ databases">
        <title>Genomic Encyclopedia of Type Strains, Phase IV (KMG-IV): sequencing the most valuable type-strain genomes for metagenomic binning, comparative biology and taxonomic classification.</title>
        <authorList>
            <person name="Goeker M."/>
        </authorList>
    </citation>
    <scope>NUCLEOTIDE SEQUENCE [LARGE SCALE GENOMIC DNA]</scope>
    <source>
        <strain evidence="3 4">DSM 23491</strain>
    </source>
</reference>
<evidence type="ECO:0000313" key="4">
    <source>
        <dbReference type="Proteomes" id="UP001519273"/>
    </source>
</evidence>
<evidence type="ECO:0000313" key="3">
    <source>
        <dbReference type="EMBL" id="MBP1938061.1"/>
    </source>
</evidence>
<proteinExistence type="predicted"/>
<keyword evidence="1" id="KW-0812">Transmembrane</keyword>